<feature type="transmembrane region" description="Helical" evidence="1">
    <location>
        <begin position="37"/>
        <end position="54"/>
    </location>
</feature>
<dbReference type="Proteomes" id="UP000265341">
    <property type="component" value="Unassembled WGS sequence"/>
</dbReference>
<organism evidence="3 4">
    <name type="scientific">Calidithermus roseus</name>
    <dbReference type="NCBI Taxonomy" id="1644118"/>
    <lineage>
        <taxon>Bacteria</taxon>
        <taxon>Thermotogati</taxon>
        <taxon>Deinococcota</taxon>
        <taxon>Deinococci</taxon>
        <taxon>Thermales</taxon>
        <taxon>Thermaceae</taxon>
        <taxon>Calidithermus</taxon>
    </lineage>
</organism>
<dbReference type="InterPro" id="IPR052756">
    <property type="entry name" value="Alkyne_AA_exporter"/>
</dbReference>
<dbReference type="PANTHER" id="PTHR12715:SF4">
    <property type="entry name" value="EAMA DOMAIN-CONTAINING PROTEIN"/>
    <property type="match status" value="1"/>
</dbReference>
<dbReference type="InterPro" id="IPR000620">
    <property type="entry name" value="EamA_dom"/>
</dbReference>
<accession>A0A399EK84</accession>
<dbReference type="SUPFAM" id="SSF103481">
    <property type="entry name" value="Multidrug resistance efflux transporter EmrE"/>
    <property type="match status" value="2"/>
</dbReference>
<name>A0A399EK84_9DEIN</name>
<sequence length="298" mass="31835">MDYRTLLAIVATLLPWASAFAGIRAGLEAYSPGHLTLLRFLVASLTLLVYALAVRMPLPRREDWPGIFALGFVGITVYHTALNFGQVTVLAGPAALLIACGPVFTALLSRYLLKEEISPWGWIGIAIAFTGVALIAFGKPGGFELQPGALLILLSALATSLYFVLQKPFYRRYTALQFTAYSIWAGTLPMLLFLPGLAQEVAAAPLPTTLAVIYLGVLPGGLSYVTWSYALSRAPATRVTSFLYVNPLIATLIAFVWLGEVPALLSMIGGAIALVGVTVVNTLGKVKSAPRPELRVEG</sequence>
<dbReference type="Gene3D" id="1.10.3730.20">
    <property type="match status" value="1"/>
</dbReference>
<proteinExistence type="predicted"/>
<feature type="transmembrane region" description="Helical" evidence="1">
    <location>
        <begin position="242"/>
        <end position="258"/>
    </location>
</feature>
<feature type="transmembrane region" description="Helical" evidence="1">
    <location>
        <begin position="264"/>
        <end position="284"/>
    </location>
</feature>
<evidence type="ECO:0000259" key="2">
    <source>
        <dbReference type="Pfam" id="PF00892"/>
    </source>
</evidence>
<dbReference type="InterPro" id="IPR037185">
    <property type="entry name" value="EmrE-like"/>
</dbReference>
<keyword evidence="4" id="KW-1185">Reference proteome</keyword>
<dbReference type="OrthoDB" id="9799821at2"/>
<feature type="transmembrane region" description="Helical" evidence="1">
    <location>
        <begin position="210"/>
        <end position="230"/>
    </location>
</feature>
<dbReference type="GO" id="GO:0016020">
    <property type="term" value="C:membrane"/>
    <property type="evidence" value="ECO:0007669"/>
    <property type="project" value="InterPro"/>
</dbReference>
<dbReference type="AlphaFoldDB" id="A0A399EK84"/>
<dbReference type="Pfam" id="PF00892">
    <property type="entry name" value="EamA"/>
    <property type="match status" value="2"/>
</dbReference>
<protein>
    <submittedName>
        <fullName evidence="3">Carboxylate/amino acid/amine transporter</fullName>
    </submittedName>
</protein>
<feature type="transmembrane region" description="Helical" evidence="1">
    <location>
        <begin position="66"/>
        <end position="84"/>
    </location>
</feature>
<comment type="caution">
    <text evidence="3">The sequence shown here is derived from an EMBL/GenBank/DDBJ whole genome shotgun (WGS) entry which is preliminary data.</text>
</comment>
<feature type="transmembrane region" description="Helical" evidence="1">
    <location>
        <begin position="149"/>
        <end position="166"/>
    </location>
</feature>
<evidence type="ECO:0000313" key="3">
    <source>
        <dbReference type="EMBL" id="RIH82581.1"/>
    </source>
</evidence>
<dbReference type="EMBL" id="QWLA01000100">
    <property type="protein sequence ID" value="RIH82581.1"/>
    <property type="molecule type" value="Genomic_DNA"/>
</dbReference>
<feature type="domain" description="EamA" evidence="2">
    <location>
        <begin position="147"/>
        <end position="281"/>
    </location>
</feature>
<feature type="domain" description="EamA" evidence="2">
    <location>
        <begin position="6"/>
        <end position="136"/>
    </location>
</feature>
<gene>
    <name evidence="3" type="ORF">Mrose_03337</name>
</gene>
<keyword evidence="1" id="KW-1133">Transmembrane helix</keyword>
<keyword evidence="1" id="KW-0472">Membrane</keyword>
<dbReference type="PANTHER" id="PTHR12715">
    <property type="entry name" value="TRANSPORTER, DRUG/METABOLITE EXPORTER FAMILY"/>
    <property type="match status" value="1"/>
</dbReference>
<evidence type="ECO:0000256" key="1">
    <source>
        <dbReference type="SAM" id="Phobius"/>
    </source>
</evidence>
<dbReference type="RefSeq" id="WP_119280256.1">
    <property type="nucleotide sequence ID" value="NZ_QWLA01000100.1"/>
</dbReference>
<reference evidence="3 4" key="1">
    <citation type="submission" date="2018-08" db="EMBL/GenBank/DDBJ databases">
        <title>Meiothermus roseus NBRC 110900 genome sequencing project.</title>
        <authorList>
            <person name="Da Costa M.S."/>
            <person name="Albuquerque L."/>
            <person name="Raposo P."/>
            <person name="Froufe H.J.C."/>
            <person name="Barroso C.S."/>
            <person name="Egas C."/>
        </authorList>
    </citation>
    <scope>NUCLEOTIDE SEQUENCE [LARGE SCALE GENOMIC DNA]</scope>
    <source>
        <strain evidence="3 4">NBRC 110900</strain>
    </source>
</reference>
<evidence type="ECO:0000313" key="4">
    <source>
        <dbReference type="Proteomes" id="UP000265341"/>
    </source>
</evidence>
<keyword evidence="1" id="KW-0812">Transmembrane</keyword>
<feature type="transmembrane region" description="Helical" evidence="1">
    <location>
        <begin position="178"/>
        <end position="198"/>
    </location>
</feature>
<feature type="transmembrane region" description="Helical" evidence="1">
    <location>
        <begin position="90"/>
        <end position="113"/>
    </location>
</feature>
<feature type="transmembrane region" description="Helical" evidence="1">
    <location>
        <begin position="120"/>
        <end position="137"/>
    </location>
</feature>